<proteinExistence type="predicted"/>
<protein>
    <submittedName>
        <fullName evidence="1">Inorganic polyphosphate kinase</fullName>
    </submittedName>
</protein>
<reference evidence="1 2" key="1">
    <citation type="submission" date="2019-09" db="EMBL/GenBank/DDBJ databases">
        <title>In-depth cultivation of the pig gut microbiome towards novel bacterial diversity and tailored functional studies.</title>
        <authorList>
            <person name="Wylensek D."/>
            <person name="Hitch T.C.A."/>
            <person name="Clavel T."/>
        </authorList>
    </citation>
    <scope>NUCLEOTIDE SEQUENCE [LARGE SCALE GENOMIC DNA]</scope>
    <source>
        <strain evidence="1 2">WCA3-693-APC-4?</strain>
    </source>
</reference>
<organism evidence="1 2">
    <name type="scientific">Tissierella pigra</name>
    <dbReference type="NCBI Taxonomy" id="2607614"/>
    <lineage>
        <taxon>Bacteria</taxon>
        <taxon>Bacillati</taxon>
        <taxon>Bacillota</taxon>
        <taxon>Tissierellia</taxon>
        <taxon>Tissierellales</taxon>
        <taxon>Tissierellaceae</taxon>
        <taxon>Tissierella</taxon>
    </lineage>
</organism>
<comment type="caution">
    <text evidence="1">The sequence shown here is derived from an EMBL/GenBank/DDBJ whole genome shotgun (WGS) entry which is preliminary data.</text>
</comment>
<dbReference type="GO" id="GO:0016301">
    <property type="term" value="F:kinase activity"/>
    <property type="evidence" value="ECO:0007669"/>
    <property type="project" value="UniProtKB-KW"/>
</dbReference>
<gene>
    <name evidence="1" type="ORF">FYJ83_17215</name>
</gene>
<keyword evidence="2" id="KW-1185">Reference proteome</keyword>
<keyword evidence="1" id="KW-0418">Kinase</keyword>
<dbReference type="RefSeq" id="WP_154442768.1">
    <property type="nucleotide sequence ID" value="NZ_VUNQ01000059.1"/>
</dbReference>
<dbReference type="AlphaFoldDB" id="A0A6N7Y0D4"/>
<accession>A0A6N7Y0D4</accession>
<name>A0A6N7Y0D4_9FIRM</name>
<keyword evidence="1" id="KW-0808">Transferase</keyword>
<evidence type="ECO:0000313" key="2">
    <source>
        <dbReference type="Proteomes" id="UP000469523"/>
    </source>
</evidence>
<sequence length="121" mass="13704">MNSYERIFFKDDISEYPNRVRLTDLGDGTFKIVPEKGEIFEHGTPHSANTMNHLDEGIYKSSLQAKTNKDDITSLAVEVAILKNASLNNITHNIFIVNFANMDSIELVNGVYDETQKRLVI</sequence>
<dbReference type="EMBL" id="VUNQ01000059">
    <property type="protein sequence ID" value="MSU03203.1"/>
    <property type="molecule type" value="Genomic_DNA"/>
</dbReference>
<evidence type="ECO:0000313" key="1">
    <source>
        <dbReference type="EMBL" id="MSU03203.1"/>
    </source>
</evidence>
<dbReference type="Proteomes" id="UP000469523">
    <property type="component" value="Unassembled WGS sequence"/>
</dbReference>